<dbReference type="EMBL" id="MFGJ01000001">
    <property type="protein sequence ID" value="OGF33363.1"/>
    <property type="molecule type" value="Genomic_DNA"/>
</dbReference>
<protein>
    <recommendedName>
        <fullName evidence="6">DNA-binding protein</fullName>
    </recommendedName>
</protein>
<dbReference type="Pfam" id="PF00216">
    <property type="entry name" value="Bac_DNA_binding"/>
    <property type="match status" value="1"/>
</dbReference>
<dbReference type="GO" id="GO:0003677">
    <property type="term" value="F:DNA binding"/>
    <property type="evidence" value="ECO:0007669"/>
    <property type="project" value="UniProtKB-KW"/>
</dbReference>
<dbReference type="InterPro" id="IPR010992">
    <property type="entry name" value="IHF-like_DNA-bd_dom_sf"/>
</dbReference>
<dbReference type="Proteomes" id="UP000179001">
    <property type="component" value="Unassembled WGS sequence"/>
</dbReference>
<keyword evidence="2" id="KW-0238">DNA-binding</keyword>
<accession>A0A1F5T3P2</accession>
<proteinExistence type="inferred from homology"/>
<evidence type="ECO:0000313" key="5">
    <source>
        <dbReference type="Proteomes" id="UP000179001"/>
    </source>
</evidence>
<evidence type="ECO:0000313" key="4">
    <source>
        <dbReference type="EMBL" id="OGF33363.1"/>
    </source>
</evidence>
<evidence type="ECO:0000256" key="1">
    <source>
        <dbReference type="ARBA" id="ARBA00023067"/>
    </source>
</evidence>
<dbReference type="STRING" id="1798002.A2478_01525"/>
<dbReference type="PROSITE" id="PS00045">
    <property type="entry name" value="HISTONE_LIKE"/>
    <property type="match status" value="1"/>
</dbReference>
<keyword evidence="1" id="KW-0226">DNA condensation</keyword>
<dbReference type="PANTHER" id="PTHR33175">
    <property type="entry name" value="DNA-BINDING PROTEIN HU"/>
    <property type="match status" value="1"/>
</dbReference>
<dbReference type="SMART" id="SM00411">
    <property type="entry name" value="BHL"/>
    <property type="match status" value="1"/>
</dbReference>
<dbReference type="GO" id="GO:0005829">
    <property type="term" value="C:cytosol"/>
    <property type="evidence" value="ECO:0007669"/>
    <property type="project" value="TreeGrafter"/>
</dbReference>
<dbReference type="PANTHER" id="PTHR33175:SF3">
    <property type="entry name" value="DNA-BINDING PROTEIN HU-BETA"/>
    <property type="match status" value="1"/>
</dbReference>
<evidence type="ECO:0000256" key="2">
    <source>
        <dbReference type="ARBA" id="ARBA00023125"/>
    </source>
</evidence>
<dbReference type="InterPro" id="IPR020816">
    <property type="entry name" value="Histone-like_DNA-bd_CS"/>
</dbReference>
<organism evidence="4 5">
    <name type="scientific">Candidatus Falkowbacteria bacterium RIFOXYC2_FULL_36_12</name>
    <dbReference type="NCBI Taxonomy" id="1798002"/>
    <lineage>
        <taxon>Bacteria</taxon>
        <taxon>Candidatus Falkowiibacteriota</taxon>
    </lineage>
</organism>
<gene>
    <name evidence="4" type="ORF">A2478_01525</name>
</gene>
<dbReference type="InterPro" id="IPR000119">
    <property type="entry name" value="Hist_DNA-bd"/>
</dbReference>
<dbReference type="CDD" id="cd13831">
    <property type="entry name" value="HU"/>
    <property type="match status" value="1"/>
</dbReference>
<comment type="caution">
    <text evidence="4">The sequence shown here is derived from an EMBL/GenBank/DDBJ whole genome shotgun (WGS) entry which is preliminary data.</text>
</comment>
<comment type="similarity">
    <text evidence="3">Belongs to the bacterial histone-like protein family.</text>
</comment>
<name>A0A1F5T3P2_9BACT</name>
<dbReference type="PRINTS" id="PR01727">
    <property type="entry name" value="DNABINDINGHU"/>
</dbReference>
<dbReference type="GO" id="GO:0030527">
    <property type="term" value="F:structural constituent of chromatin"/>
    <property type="evidence" value="ECO:0007669"/>
    <property type="project" value="InterPro"/>
</dbReference>
<dbReference type="SUPFAM" id="SSF47729">
    <property type="entry name" value="IHF-like DNA-binding proteins"/>
    <property type="match status" value="1"/>
</dbReference>
<evidence type="ECO:0008006" key="6">
    <source>
        <dbReference type="Google" id="ProtNLM"/>
    </source>
</evidence>
<evidence type="ECO:0000256" key="3">
    <source>
        <dbReference type="RuleBase" id="RU003939"/>
    </source>
</evidence>
<dbReference type="AlphaFoldDB" id="A0A1F5T3P2"/>
<sequence>MNKASLAAAIADQVGVTKKQAEEMIDAMVEIVIKQLKNGNEVTITGFGSFSAFVRKGREGVNPQNPSEKITINPTKVARFKPGSNLKSAMKDSKVETVSAIGGQADSGEGAQV</sequence>
<dbReference type="Gene3D" id="4.10.520.10">
    <property type="entry name" value="IHF-like DNA-binding proteins"/>
    <property type="match status" value="1"/>
</dbReference>
<reference evidence="4 5" key="1">
    <citation type="journal article" date="2016" name="Nat. Commun.">
        <title>Thousands of microbial genomes shed light on interconnected biogeochemical processes in an aquifer system.</title>
        <authorList>
            <person name="Anantharaman K."/>
            <person name="Brown C.T."/>
            <person name="Hug L.A."/>
            <person name="Sharon I."/>
            <person name="Castelle C.J."/>
            <person name="Probst A.J."/>
            <person name="Thomas B.C."/>
            <person name="Singh A."/>
            <person name="Wilkins M.J."/>
            <person name="Karaoz U."/>
            <person name="Brodie E.L."/>
            <person name="Williams K.H."/>
            <person name="Hubbard S.S."/>
            <person name="Banfield J.F."/>
        </authorList>
    </citation>
    <scope>NUCLEOTIDE SEQUENCE [LARGE SCALE GENOMIC DNA]</scope>
</reference>
<dbReference type="GO" id="GO:0030261">
    <property type="term" value="P:chromosome condensation"/>
    <property type="evidence" value="ECO:0007669"/>
    <property type="project" value="UniProtKB-KW"/>
</dbReference>